<dbReference type="PROSITE" id="PS50928">
    <property type="entry name" value="ABC_TM1"/>
    <property type="match status" value="1"/>
</dbReference>
<organism evidence="8 9">
    <name type="scientific">Actinokineospora bangkokensis</name>
    <dbReference type="NCBI Taxonomy" id="1193682"/>
    <lineage>
        <taxon>Bacteria</taxon>
        <taxon>Bacillati</taxon>
        <taxon>Actinomycetota</taxon>
        <taxon>Actinomycetes</taxon>
        <taxon>Pseudonocardiales</taxon>
        <taxon>Pseudonocardiaceae</taxon>
        <taxon>Actinokineospora</taxon>
    </lineage>
</organism>
<dbReference type="STRING" id="1193682.BJP25_27400"/>
<dbReference type="GO" id="GO:0055085">
    <property type="term" value="P:transmembrane transport"/>
    <property type="evidence" value="ECO:0007669"/>
    <property type="project" value="InterPro"/>
</dbReference>
<keyword evidence="2 6" id="KW-0813">Transport</keyword>
<feature type="transmembrane region" description="Helical" evidence="6">
    <location>
        <begin position="50"/>
        <end position="73"/>
    </location>
</feature>
<dbReference type="InterPro" id="IPR051204">
    <property type="entry name" value="ABC_transp_perm/SBD"/>
</dbReference>
<dbReference type="OrthoDB" id="3233284at2"/>
<reference evidence="8 9" key="1">
    <citation type="submission" date="2016-10" db="EMBL/GenBank/DDBJ databases">
        <title>The Draft Genome Sequence of Actinokineospora bangkokensis 44EHWT reveals the biosynthetic pathway of antifungal compounds Thailandins with unusual extender unit butylmalonyl-CoA.</title>
        <authorList>
            <person name="Greule A."/>
            <person name="Intra B."/>
            <person name="Flemming S."/>
            <person name="Rommel M.G."/>
            <person name="Panbangred W."/>
            <person name="Bechthold A."/>
        </authorList>
    </citation>
    <scope>NUCLEOTIDE SEQUENCE [LARGE SCALE GENOMIC DNA]</scope>
    <source>
        <strain evidence="8 9">44EHW</strain>
    </source>
</reference>
<evidence type="ECO:0000256" key="6">
    <source>
        <dbReference type="RuleBase" id="RU363032"/>
    </source>
</evidence>
<dbReference type="CDD" id="cd06261">
    <property type="entry name" value="TM_PBP2"/>
    <property type="match status" value="1"/>
</dbReference>
<keyword evidence="9" id="KW-1185">Reference proteome</keyword>
<keyword evidence="3 6" id="KW-0812">Transmembrane</keyword>
<comment type="subcellular location">
    <subcellularLocation>
        <location evidence="6">Cell membrane</location>
        <topology evidence="6">Multi-pass membrane protein</topology>
    </subcellularLocation>
    <subcellularLocation>
        <location evidence="1">Membrane</location>
        <topology evidence="1">Multi-pass membrane protein</topology>
    </subcellularLocation>
</comment>
<accession>A0A1Q9LEF1</accession>
<dbReference type="GO" id="GO:0005886">
    <property type="term" value="C:plasma membrane"/>
    <property type="evidence" value="ECO:0007669"/>
    <property type="project" value="UniProtKB-SubCell"/>
</dbReference>
<dbReference type="RefSeq" id="WP_075977057.1">
    <property type="nucleotide sequence ID" value="NZ_MKQR01000026.1"/>
</dbReference>
<feature type="transmembrane region" description="Helical" evidence="6">
    <location>
        <begin position="125"/>
        <end position="143"/>
    </location>
</feature>
<comment type="similarity">
    <text evidence="6">Belongs to the binding-protein-dependent transport system permease family.</text>
</comment>
<comment type="caution">
    <text evidence="8">The sequence shown here is derived from an EMBL/GenBank/DDBJ whole genome shotgun (WGS) entry which is preliminary data.</text>
</comment>
<evidence type="ECO:0000256" key="4">
    <source>
        <dbReference type="ARBA" id="ARBA00022989"/>
    </source>
</evidence>
<name>A0A1Q9LEF1_9PSEU</name>
<evidence type="ECO:0000259" key="7">
    <source>
        <dbReference type="PROSITE" id="PS50928"/>
    </source>
</evidence>
<dbReference type="Pfam" id="PF00528">
    <property type="entry name" value="BPD_transp_1"/>
    <property type="match status" value="1"/>
</dbReference>
<evidence type="ECO:0000256" key="1">
    <source>
        <dbReference type="ARBA" id="ARBA00004141"/>
    </source>
</evidence>
<evidence type="ECO:0000256" key="2">
    <source>
        <dbReference type="ARBA" id="ARBA00022448"/>
    </source>
</evidence>
<dbReference type="Proteomes" id="UP000186040">
    <property type="component" value="Unassembled WGS sequence"/>
</dbReference>
<keyword evidence="4 6" id="KW-1133">Transmembrane helix</keyword>
<protein>
    <submittedName>
        <fullName evidence="8">ABC transporter permease</fullName>
    </submittedName>
</protein>
<evidence type="ECO:0000256" key="3">
    <source>
        <dbReference type="ARBA" id="ARBA00022692"/>
    </source>
</evidence>
<keyword evidence="5 6" id="KW-0472">Membrane</keyword>
<dbReference type="InterPro" id="IPR000515">
    <property type="entry name" value="MetI-like"/>
</dbReference>
<dbReference type="AlphaFoldDB" id="A0A1Q9LEF1"/>
<proteinExistence type="inferred from homology"/>
<evidence type="ECO:0000313" key="8">
    <source>
        <dbReference type="EMBL" id="OLR90383.1"/>
    </source>
</evidence>
<feature type="transmembrane region" description="Helical" evidence="6">
    <location>
        <begin position="179"/>
        <end position="200"/>
    </location>
</feature>
<evidence type="ECO:0000256" key="5">
    <source>
        <dbReference type="ARBA" id="ARBA00023136"/>
    </source>
</evidence>
<evidence type="ECO:0000313" key="9">
    <source>
        <dbReference type="Proteomes" id="UP000186040"/>
    </source>
</evidence>
<feature type="transmembrane region" description="Helical" evidence="6">
    <location>
        <begin position="85"/>
        <end position="104"/>
    </location>
</feature>
<feature type="transmembrane region" description="Helical" evidence="6">
    <location>
        <begin position="20"/>
        <end position="38"/>
    </location>
</feature>
<dbReference type="Gene3D" id="1.10.3720.10">
    <property type="entry name" value="MetI-like"/>
    <property type="match status" value="1"/>
</dbReference>
<dbReference type="SUPFAM" id="SSF161098">
    <property type="entry name" value="MetI-like"/>
    <property type="match status" value="1"/>
</dbReference>
<sequence length="218" mass="22690">MSWVAANLDALLRTSLRHLWLAIVPVVIGTVVSLPLGWAANRWKVARAVLVPVSSLIYTIPSLALFVVMPLVIGTRTLDPVNVVVALSLYTIALLVRSISDALAAVPESVTTAATAMGYRPAGRFFAVELPLALPVLIAGVRVASVSNMSLVAVGQLIGVLSLGFFLTEGAQLSNFAEIIAGIVAIVVLALLVDALLALLGRLLTPWTRVGPKAGAGA</sequence>
<feature type="domain" description="ABC transmembrane type-1" evidence="7">
    <location>
        <begin position="15"/>
        <end position="197"/>
    </location>
</feature>
<feature type="transmembrane region" description="Helical" evidence="6">
    <location>
        <begin position="149"/>
        <end position="167"/>
    </location>
</feature>
<dbReference type="InterPro" id="IPR035906">
    <property type="entry name" value="MetI-like_sf"/>
</dbReference>
<dbReference type="EMBL" id="MKQR01000026">
    <property type="protein sequence ID" value="OLR90383.1"/>
    <property type="molecule type" value="Genomic_DNA"/>
</dbReference>
<dbReference type="GO" id="GO:0031460">
    <property type="term" value="P:glycine betaine transport"/>
    <property type="evidence" value="ECO:0007669"/>
    <property type="project" value="TreeGrafter"/>
</dbReference>
<dbReference type="PANTHER" id="PTHR30177">
    <property type="entry name" value="GLYCINE BETAINE/L-PROLINE TRANSPORT SYSTEM PERMEASE PROTEIN PROW"/>
    <property type="match status" value="1"/>
</dbReference>
<dbReference type="PANTHER" id="PTHR30177:SF4">
    <property type="entry name" value="OSMOPROTECTANT IMPORT PERMEASE PROTEIN OSMW"/>
    <property type="match status" value="1"/>
</dbReference>
<gene>
    <name evidence="8" type="ORF">BJP25_27400</name>
</gene>